<evidence type="ECO:0000256" key="4">
    <source>
        <dbReference type="ARBA" id="ARBA00023186"/>
    </source>
</evidence>
<accession>A0A6B9F8U6</accession>
<dbReference type="Gene3D" id="1.10.560.10">
    <property type="entry name" value="GroEL-like equatorial domain"/>
    <property type="match status" value="1"/>
</dbReference>
<dbReference type="InterPro" id="IPR002423">
    <property type="entry name" value="Cpn60/GroEL/TCP-1"/>
</dbReference>
<evidence type="ECO:0000256" key="6">
    <source>
        <dbReference type="SAM" id="MobiDB-lite"/>
    </source>
</evidence>
<dbReference type="Pfam" id="PF00118">
    <property type="entry name" value="Cpn60_TCP1"/>
    <property type="match status" value="1"/>
</dbReference>
<dbReference type="PRINTS" id="PR00304">
    <property type="entry name" value="TCOMPLEXTCP1"/>
</dbReference>
<dbReference type="KEGG" id="hra:EI982_08165"/>
<keyword evidence="8" id="KW-1185">Reference proteome</keyword>
<dbReference type="GO" id="GO:0140662">
    <property type="term" value="F:ATP-dependent protein folding chaperone"/>
    <property type="evidence" value="ECO:0007669"/>
    <property type="project" value="InterPro"/>
</dbReference>
<dbReference type="SUPFAM" id="SSF52029">
    <property type="entry name" value="GroEL apical domain-like"/>
    <property type="match status" value="1"/>
</dbReference>
<dbReference type="EMBL" id="CP034345">
    <property type="protein sequence ID" value="QGX94774.1"/>
    <property type="molecule type" value="Genomic_DNA"/>
</dbReference>
<dbReference type="GO" id="GO:0016887">
    <property type="term" value="F:ATP hydrolysis activity"/>
    <property type="evidence" value="ECO:0007669"/>
    <property type="project" value="InterPro"/>
</dbReference>
<evidence type="ECO:0000256" key="2">
    <source>
        <dbReference type="ARBA" id="ARBA00022741"/>
    </source>
</evidence>
<feature type="compositionally biased region" description="Acidic residues" evidence="6">
    <location>
        <begin position="504"/>
        <end position="524"/>
    </location>
</feature>
<dbReference type="OrthoDB" id="9362at2157"/>
<dbReference type="SUPFAM" id="SSF54849">
    <property type="entry name" value="GroEL-intermediate domain like"/>
    <property type="match status" value="1"/>
</dbReference>
<evidence type="ECO:0000256" key="3">
    <source>
        <dbReference type="ARBA" id="ARBA00022840"/>
    </source>
</evidence>
<dbReference type="AlphaFoldDB" id="A0A6B9F8U6"/>
<keyword evidence="2 5" id="KW-0547">Nucleotide-binding</keyword>
<reference evidence="7 8" key="1">
    <citation type="submission" date="2018-12" db="EMBL/GenBank/DDBJ databases">
        <title>Complete genome sequence of Haloplanus rallus MBLA0036.</title>
        <authorList>
            <person name="Nam Y.-d."/>
            <person name="Kang J."/>
            <person name="Chung W.-H."/>
            <person name="Park Y.S."/>
        </authorList>
    </citation>
    <scope>NUCLEOTIDE SEQUENCE [LARGE SCALE GENOMIC DNA]</scope>
    <source>
        <strain evidence="7 8">MBLA0036</strain>
    </source>
</reference>
<keyword evidence="3 5" id="KW-0067">ATP-binding</keyword>
<dbReference type="GO" id="GO:0005524">
    <property type="term" value="F:ATP binding"/>
    <property type="evidence" value="ECO:0007669"/>
    <property type="project" value="UniProtKB-KW"/>
</dbReference>
<dbReference type="PROSITE" id="PS00750">
    <property type="entry name" value="TCP1_1"/>
    <property type="match status" value="1"/>
</dbReference>
<evidence type="ECO:0000256" key="5">
    <source>
        <dbReference type="RuleBase" id="RU004187"/>
    </source>
</evidence>
<evidence type="ECO:0000313" key="8">
    <source>
        <dbReference type="Proteomes" id="UP000428325"/>
    </source>
</evidence>
<dbReference type="Proteomes" id="UP000428325">
    <property type="component" value="Chromosome"/>
</dbReference>
<dbReference type="Gene3D" id="3.30.260.10">
    <property type="entry name" value="TCP-1-like chaperonin intermediate domain"/>
    <property type="match status" value="1"/>
</dbReference>
<keyword evidence="4 5" id="KW-0143">Chaperone</keyword>
<dbReference type="InterPro" id="IPR027410">
    <property type="entry name" value="TCP-1-like_intermed_sf"/>
</dbReference>
<name>A0A6B9F8U6_9EURY</name>
<evidence type="ECO:0000313" key="7">
    <source>
        <dbReference type="EMBL" id="QGX94774.1"/>
    </source>
</evidence>
<protein>
    <submittedName>
        <fullName evidence="7">Molecular chaperone Hsp60</fullName>
    </submittedName>
</protein>
<dbReference type="Gene3D" id="3.50.7.10">
    <property type="entry name" value="GroEL"/>
    <property type="match status" value="1"/>
</dbReference>
<dbReference type="InterPro" id="IPR027413">
    <property type="entry name" value="GROEL-like_equatorial_sf"/>
</dbReference>
<dbReference type="InterPro" id="IPR027409">
    <property type="entry name" value="GroEL-like_apical_dom_sf"/>
</dbReference>
<evidence type="ECO:0000256" key="1">
    <source>
        <dbReference type="ARBA" id="ARBA00008020"/>
    </source>
</evidence>
<dbReference type="GO" id="GO:0051082">
    <property type="term" value="F:unfolded protein binding"/>
    <property type="evidence" value="ECO:0007669"/>
    <property type="project" value="InterPro"/>
</dbReference>
<dbReference type="InterPro" id="IPR017998">
    <property type="entry name" value="Chaperone_TCP-1"/>
</dbReference>
<gene>
    <name evidence="7" type="ORF">EI982_08165</name>
</gene>
<feature type="region of interest" description="Disordered" evidence="6">
    <location>
        <begin position="502"/>
        <end position="532"/>
    </location>
</feature>
<comment type="similarity">
    <text evidence="1 5">Belongs to the TCP-1 chaperonin family.</text>
</comment>
<organism evidence="7 8">
    <name type="scientific">Haloplanus rallus</name>
    <dbReference type="NCBI Taxonomy" id="1816183"/>
    <lineage>
        <taxon>Archaea</taxon>
        <taxon>Methanobacteriati</taxon>
        <taxon>Methanobacteriota</taxon>
        <taxon>Stenosarchaea group</taxon>
        <taxon>Halobacteria</taxon>
        <taxon>Halobacteriales</taxon>
        <taxon>Haloferacaceae</taxon>
        <taxon>Haloplanus</taxon>
    </lineage>
</organism>
<proteinExistence type="inferred from homology"/>
<dbReference type="SUPFAM" id="SSF48592">
    <property type="entry name" value="GroEL equatorial domain-like"/>
    <property type="match status" value="1"/>
</dbReference>
<sequence length="532" mass="54993">MACMVNEELVTGVRTVCDVVETALGPFGANKLLIQRDGTVTATASSTELLDRFDVSDPAVTLLDTAASDFHDAYGDGTGTVVTLVGALLREADRLAERGLHPTAIERGFREGLDIALDAVDGAAHPLSAYEPDDVARTALTATRNPAVRRSVSAQVADAVAEAGPEARDRVQVVSRTGGATAETDLVSGVVIERGPVLESMPRSQHGTGIAVLSSTVDVPHAGSQLGRVSRRVTLDADSFEDREALRERESEAFDERLAAAVDAGCGVVITERAINERVESALAAAGILGVHRVDADVVDRVARATGATVVPTLEQVSAATLGTGDVDVRRKAGRDMTFVTSDAGEPTHTLFCRAPDPRTVRAFERSVEAAIAATAAATRDGRVVPGGGAIEATAARAVDRAARSLSGRQQLAADGFGNALLSVPRALAATAGVDAGQAEVRLRVARTEGRDAVGIDVLAGTTADVLGESPVVEPASLKAAVLTTAAEAAIQLIRIDERLDATDLGDEEEIEPETESADADADAEAARDGAP</sequence>
<dbReference type="InterPro" id="IPR002194">
    <property type="entry name" value="Chaperonin_TCP-1_CS"/>
</dbReference>
<dbReference type="PANTHER" id="PTHR11353">
    <property type="entry name" value="CHAPERONIN"/>
    <property type="match status" value="1"/>
</dbReference>